<evidence type="ECO:0000313" key="2">
    <source>
        <dbReference type="Proteomes" id="UP000290848"/>
    </source>
</evidence>
<dbReference type="PANTHER" id="PTHR47197">
    <property type="entry name" value="PROTEIN NIRF"/>
    <property type="match status" value="1"/>
</dbReference>
<accession>A0A4Q0MDT4</accession>
<comment type="caution">
    <text evidence="1">The sequence shown here is derived from an EMBL/GenBank/DDBJ whole genome shotgun (WGS) entry which is preliminary data.</text>
</comment>
<reference evidence="1 2" key="1">
    <citation type="submission" date="2018-12" db="EMBL/GenBank/DDBJ databases">
        <title>The Draft Genome Sequence of the Soil Bacterium Pedobacter tournemirensis R1.</title>
        <authorList>
            <person name="He J."/>
        </authorList>
    </citation>
    <scope>NUCLEOTIDE SEQUENCE [LARGE SCALE GENOMIC DNA]</scope>
    <source>
        <strain evidence="1 2">R1</strain>
    </source>
</reference>
<evidence type="ECO:0008006" key="3">
    <source>
        <dbReference type="Google" id="ProtNLM"/>
    </source>
</evidence>
<gene>
    <name evidence="1" type="ORF">EKH83_05210</name>
</gene>
<organism evidence="1 2">
    <name type="scientific">Arcticibacter tournemirensis</name>
    <dbReference type="NCBI Taxonomy" id="699437"/>
    <lineage>
        <taxon>Bacteria</taxon>
        <taxon>Pseudomonadati</taxon>
        <taxon>Bacteroidota</taxon>
        <taxon>Sphingobacteriia</taxon>
        <taxon>Sphingobacteriales</taxon>
        <taxon>Sphingobacteriaceae</taxon>
        <taxon>Arcticibacter</taxon>
    </lineage>
</organism>
<evidence type="ECO:0000313" key="1">
    <source>
        <dbReference type="EMBL" id="RXF71099.1"/>
    </source>
</evidence>
<dbReference type="AlphaFoldDB" id="A0A4Q0MDT4"/>
<dbReference type="EMBL" id="RXOC01000003">
    <property type="protein sequence ID" value="RXF71099.1"/>
    <property type="molecule type" value="Genomic_DNA"/>
</dbReference>
<dbReference type="Gene3D" id="2.130.10.10">
    <property type="entry name" value="YVTN repeat-like/Quinoprotein amine dehydrogenase"/>
    <property type="match status" value="1"/>
</dbReference>
<protein>
    <recommendedName>
        <fullName evidence="3">YncE family protein</fullName>
    </recommendedName>
</protein>
<dbReference type="Proteomes" id="UP000290848">
    <property type="component" value="Unassembled WGS sequence"/>
</dbReference>
<proteinExistence type="predicted"/>
<dbReference type="PROSITE" id="PS51257">
    <property type="entry name" value="PROKAR_LIPOPROTEIN"/>
    <property type="match status" value="1"/>
</dbReference>
<sequence length="360" mass="39097">MKQRLLPALFILSLALFQSCKKDRDETPKEKETVGMYVLFEGSWGQNNSGIAWYDLRTGQSDANYFKTVNGRNLGESAQDLKLYGNKMYCVVSGTQGEKKSFLEVIDPLTGKSIKQIPFFDANSEYMPRSIAFAGGKAYVSGFDGYISRVDTASLTIDSRLSAGRFLEGITISNGKLYAANSDYNYSGDETTVSVVDIASFKKLYELEVGSNPTKMATSENGDVYVVLAGTTANAPAFKRIDSKTDKVTASYNYFVGSMAVSGTRVLLNVNPYSTPEIKPFDITSGALGSNFITDGTKVDIPYSISINSLNGDVVIGDSKSYSSASGEALCFSSEGKLKFKFTTAATNPNHTVFIYGNKQ</sequence>
<dbReference type="InterPro" id="IPR051200">
    <property type="entry name" value="Host-pathogen_enzymatic-act"/>
</dbReference>
<dbReference type="Pfam" id="PF16819">
    <property type="entry name" value="DUF5074"/>
    <property type="match status" value="1"/>
</dbReference>
<dbReference type="SUPFAM" id="SSF63829">
    <property type="entry name" value="Calcium-dependent phosphotriesterase"/>
    <property type="match status" value="1"/>
</dbReference>
<name>A0A4Q0MDT4_9SPHI</name>
<dbReference type="RefSeq" id="WP_128768343.1">
    <property type="nucleotide sequence ID" value="NZ_RXOC01000003.1"/>
</dbReference>
<dbReference type="InterPro" id="IPR015943">
    <property type="entry name" value="WD40/YVTN_repeat-like_dom_sf"/>
</dbReference>
<dbReference type="PANTHER" id="PTHR47197:SF3">
    <property type="entry name" value="DIHYDRO-HEME D1 DEHYDROGENASE"/>
    <property type="match status" value="1"/>
</dbReference>
<dbReference type="InterPro" id="IPR031815">
    <property type="entry name" value="DUF5074"/>
</dbReference>